<reference evidence="3 4" key="1">
    <citation type="submission" date="2019-10" db="EMBL/GenBank/DDBJ databases">
        <title>Draft Genome Sequence of Cytophagaceae sp. SJW1-29.</title>
        <authorList>
            <person name="Choi A."/>
        </authorList>
    </citation>
    <scope>NUCLEOTIDE SEQUENCE [LARGE SCALE GENOMIC DNA]</scope>
    <source>
        <strain evidence="3 4">SJW1-29</strain>
    </source>
</reference>
<proteinExistence type="predicted"/>
<feature type="region of interest" description="Disordered" evidence="1">
    <location>
        <begin position="86"/>
        <end position="111"/>
    </location>
</feature>
<dbReference type="Proteomes" id="UP000479293">
    <property type="component" value="Unassembled WGS sequence"/>
</dbReference>
<keyword evidence="2" id="KW-0812">Transmembrane</keyword>
<dbReference type="AlphaFoldDB" id="A0A7C9BJ85"/>
<evidence type="ECO:0000313" key="4">
    <source>
        <dbReference type="Proteomes" id="UP000479293"/>
    </source>
</evidence>
<dbReference type="RefSeq" id="WP_152762766.1">
    <property type="nucleotide sequence ID" value="NZ_WHLY01000002.1"/>
</dbReference>
<comment type="caution">
    <text evidence="3">The sequence shown here is derived from an EMBL/GenBank/DDBJ whole genome shotgun (WGS) entry which is preliminary data.</text>
</comment>
<dbReference type="EMBL" id="WHLY01000002">
    <property type="protein sequence ID" value="MPR35583.1"/>
    <property type="molecule type" value="Genomic_DNA"/>
</dbReference>
<feature type="region of interest" description="Disordered" evidence="1">
    <location>
        <begin position="295"/>
        <end position="315"/>
    </location>
</feature>
<sequence length="538" mass="60335">MKTNRFDEILRRKLESIQPDFQDQDWDAWQAFRQHATPTFWQTYGHWLGYAVATVTTAVMVVLYVNQSNQNQDLLKEMQALKQQLTTTDKSSQVRSDSAASGGVSRGEVPLSSPLPDTVYVVECRTVYIERPPGIESTENVEDARPVADPELRKTPDVSEKTGIAKNQRKQADNPTPGAPLPATEEAIVHTNPRVSEQDYKTDPKPGAALPTPNGIRQSEDLTKPIGKVPSKGTLPVGTGLDSEAKPSLTAVKNYDSERLDLGEIVALPTPVYTKPATNVYRRLQGRMPQPARTAAPEQRLAQVEKPAQTNQKTEVPISIQKVEKVAKDERLLPDFGLGLPYRVGAGQLWEGRTKALGVWNEVLLGKHWSVQGGLTFQKLEDQKFYNDRIFREKTHEDFRKEHAKPFPQSFEIFNITIETTLFQIPLNLNYRGELGHNFAYFAGVGTTLNLRARQELSFDFRLPTNDFGEQSAERTVPFPLINNVNLQAGVEKRWSPIVLQASLLLDNRFKPLPGLDDRTGLGLQMKLLYELGTAKKK</sequence>
<accession>A0A7C9BJ85</accession>
<feature type="transmembrane region" description="Helical" evidence="2">
    <location>
        <begin position="47"/>
        <end position="66"/>
    </location>
</feature>
<gene>
    <name evidence="3" type="ORF">GBK04_20075</name>
</gene>
<keyword evidence="2" id="KW-0472">Membrane</keyword>
<evidence type="ECO:0000313" key="3">
    <source>
        <dbReference type="EMBL" id="MPR35583.1"/>
    </source>
</evidence>
<feature type="region of interest" description="Disordered" evidence="1">
    <location>
        <begin position="136"/>
        <end position="243"/>
    </location>
</feature>
<keyword evidence="4" id="KW-1185">Reference proteome</keyword>
<protein>
    <submittedName>
        <fullName evidence="3">Uncharacterized protein</fullName>
    </submittedName>
</protein>
<organism evidence="3 4">
    <name type="scientific">Salmonirosea aquatica</name>
    <dbReference type="NCBI Taxonomy" id="2654236"/>
    <lineage>
        <taxon>Bacteria</taxon>
        <taxon>Pseudomonadati</taxon>
        <taxon>Bacteroidota</taxon>
        <taxon>Cytophagia</taxon>
        <taxon>Cytophagales</taxon>
        <taxon>Spirosomataceae</taxon>
        <taxon>Salmonirosea</taxon>
    </lineage>
</organism>
<evidence type="ECO:0000256" key="2">
    <source>
        <dbReference type="SAM" id="Phobius"/>
    </source>
</evidence>
<keyword evidence="2" id="KW-1133">Transmembrane helix</keyword>
<feature type="compositionally biased region" description="Basic and acidic residues" evidence="1">
    <location>
        <begin position="142"/>
        <end position="160"/>
    </location>
</feature>
<evidence type="ECO:0000256" key="1">
    <source>
        <dbReference type="SAM" id="MobiDB-lite"/>
    </source>
</evidence>
<feature type="compositionally biased region" description="Polar residues" evidence="1">
    <location>
        <begin position="86"/>
        <end position="99"/>
    </location>
</feature>
<name>A0A7C9BJ85_9BACT</name>